<dbReference type="PROSITE" id="PS50048">
    <property type="entry name" value="ZN2_CY6_FUNGAL_2"/>
    <property type="match status" value="1"/>
</dbReference>
<evidence type="ECO:0000256" key="7">
    <source>
        <dbReference type="SAM" id="MobiDB-lite"/>
    </source>
</evidence>
<evidence type="ECO:0000313" key="9">
    <source>
        <dbReference type="EMBL" id="KAJ5311809.1"/>
    </source>
</evidence>
<gene>
    <name evidence="9" type="ORF">N7476_007669</name>
</gene>
<dbReference type="CDD" id="cd00067">
    <property type="entry name" value="GAL4"/>
    <property type="match status" value="1"/>
</dbReference>
<evidence type="ECO:0000259" key="8">
    <source>
        <dbReference type="PROSITE" id="PS50048"/>
    </source>
</evidence>
<dbReference type="AlphaFoldDB" id="A0A9W9PUZ1"/>
<dbReference type="GO" id="GO:0000981">
    <property type="term" value="F:DNA-binding transcription factor activity, RNA polymerase II-specific"/>
    <property type="evidence" value="ECO:0007669"/>
    <property type="project" value="InterPro"/>
</dbReference>
<dbReference type="GO" id="GO:0008270">
    <property type="term" value="F:zinc ion binding"/>
    <property type="evidence" value="ECO:0007669"/>
    <property type="project" value="InterPro"/>
</dbReference>
<reference evidence="9" key="1">
    <citation type="submission" date="2022-12" db="EMBL/GenBank/DDBJ databases">
        <authorList>
            <person name="Petersen C."/>
        </authorList>
    </citation>
    <scope>NUCLEOTIDE SEQUENCE</scope>
    <source>
        <strain evidence="9">IBT 21472</strain>
    </source>
</reference>
<evidence type="ECO:0000256" key="4">
    <source>
        <dbReference type="ARBA" id="ARBA00023125"/>
    </source>
</evidence>
<organism evidence="9 10">
    <name type="scientific">Penicillium atrosanguineum</name>
    <dbReference type="NCBI Taxonomy" id="1132637"/>
    <lineage>
        <taxon>Eukaryota</taxon>
        <taxon>Fungi</taxon>
        <taxon>Dikarya</taxon>
        <taxon>Ascomycota</taxon>
        <taxon>Pezizomycotina</taxon>
        <taxon>Eurotiomycetes</taxon>
        <taxon>Eurotiomycetidae</taxon>
        <taxon>Eurotiales</taxon>
        <taxon>Aspergillaceae</taxon>
        <taxon>Penicillium</taxon>
    </lineage>
</organism>
<accession>A0A9W9PUZ1</accession>
<evidence type="ECO:0000313" key="10">
    <source>
        <dbReference type="Proteomes" id="UP001147746"/>
    </source>
</evidence>
<dbReference type="Gene3D" id="4.10.240.10">
    <property type="entry name" value="Zn(2)-C6 fungal-type DNA-binding domain"/>
    <property type="match status" value="1"/>
</dbReference>
<keyword evidence="3" id="KW-0805">Transcription regulation</keyword>
<dbReference type="Pfam" id="PF00172">
    <property type="entry name" value="Zn_clus"/>
    <property type="match status" value="1"/>
</dbReference>
<evidence type="ECO:0000256" key="3">
    <source>
        <dbReference type="ARBA" id="ARBA00023015"/>
    </source>
</evidence>
<comment type="subcellular location">
    <subcellularLocation>
        <location evidence="1">Nucleus</location>
    </subcellularLocation>
</comment>
<evidence type="ECO:0000256" key="5">
    <source>
        <dbReference type="ARBA" id="ARBA00023163"/>
    </source>
</evidence>
<keyword evidence="5" id="KW-0804">Transcription</keyword>
<dbReference type="PROSITE" id="PS00463">
    <property type="entry name" value="ZN2_CY6_FUNGAL_1"/>
    <property type="match status" value="1"/>
</dbReference>
<dbReference type="GO" id="GO:0003677">
    <property type="term" value="F:DNA binding"/>
    <property type="evidence" value="ECO:0007669"/>
    <property type="project" value="UniProtKB-KW"/>
</dbReference>
<dbReference type="CDD" id="cd12148">
    <property type="entry name" value="fungal_TF_MHR"/>
    <property type="match status" value="1"/>
</dbReference>
<dbReference type="GO" id="GO:0005634">
    <property type="term" value="C:nucleus"/>
    <property type="evidence" value="ECO:0007669"/>
    <property type="project" value="UniProtKB-SubCell"/>
</dbReference>
<dbReference type="EMBL" id="JAPZBO010000007">
    <property type="protein sequence ID" value="KAJ5311809.1"/>
    <property type="molecule type" value="Genomic_DNA"/>
</dbReference>
<keyword evidence="10" id="KW-1185">Reference proteome</keyword>
<evidence type="ECO:0000256" key="1">
    <source>
        <dbReference type="ARBA" id="ARBA00004123"/>
    </source>
</evidence>
<dbReference type="InterPro" id="IPR036864">
    <property type="entry name" value="Zn2-C6_fun-type_DNA-bd_sf"/>
</dbReference>
<reference evidence="9" key="2">
    <citation type="journal article" date="2023" name="IMA Fungus">
        <title>Comparative genomic study of the Penicillium genus elucidates a diverse pangenome and 15 lateral gene transfer events.</title>
        <authorList>
            <person name="Petersen C."/>
            <person name="Sorensen T."/>
            <person name="Nielsen M.R."/>
            <person name="Sondergaard T.E."/>
            <person name="Sorensen J.L."/>
            <person name="Fitzpatrick D.A."/>
            <person name="Frisvad J.C."/>
            <person name="Nielsen K.L."/>
        </authorList>
    </citation>
    <scope>NUCLEOTIDE SEQUENCE</scope>
    <source>
        <strain evidence="9">IBT 21472</strain>
    </source>
</reference>
<dbReference type="InterPro" id="IPR001138">
    <property type="entry name" value="Zn2Cys6_DnaBD"/>
</dbReference>
<dbReference type="GO" id="GO:0006351">
    <property type="term" value="P:DNA-templated transcription"/>
    <property type="evidence" value="ECO:0007669"/>
    <property type="project" value="InterPro"/>
</dbReference>
<dbReference type="InterPro" id="IPR007219">
    <property type="entry name" value="XnlR_reg_dom"/>
</dbReference>
<evidence type="ECO:0000256" key="2">
    <source>
        <dbReference type="ARBA" id="ARBA00022723"/>
    </source>
</evidence>
<keyword evidence="6" id="KW-0539">Nucleus</keyword>
<comment type="caution">
    <text evidence="9">The sequence shown here is derived from an EMBL/GenBank/DDBJ whole genome shotgun (WGS) entry which is preliminary data.</text>
</comment>
<dbReference type="SMART" id="SM00066">
    <property type="entry name" value="GAL4"/>
    <property type="match status" value="1"/>
</dbReference>
<keyword evidence="2" id="KW-0479">Metal-binding</keyword>
<name>A0A9W9PUZ1_9EURO</name>
<feature type="region of interest" description="Disordered" evidence="7">
    <location>
        <begin position="669"/>
        <end position="711"/>
    </location>
</feature>
<dbReference type="SUPFAM" id="SSF57701">
    <property type="entry name" value="Zn2/Cys6 DNA-binding domain"/>
    <property type="match status" value="1"/>
</dbReference>
<proteinExistence type="predicted"/>
<feature type="domain" description="Zn(2)-C6 fungal-type" evidence="8">
    <location>
        <begin position="21"/>
        <end position="51"/>
    </location>
</feature>
<dbReference type="InterPro" id="IPR050815">
    <property type="entry name" value="TF_fung"/>
</dbReference>
<keyword evidence="4" id="KW-0238">DNA-binding</keyword>
<evidence type="ECO:0000256" key="6">
    <source>
        <dbReference type="ARBA" id="ARBA00023242"/>
    </source>
</evidence>
<protein>
    <recommendedName>
        <fullName evidence="8">Zn(2)-C6 fungal-type domain-containing protein</fullName>
    </recommendedName>
</protein>
<dbReference type="Proteomes" id="UP001147746">
    <property type="component" value="Unassembled WGS sequence"/>
</dbReference>
<dbReference type="PANTHER" id="PTHR47338:SF9">
    <property type="entry name" value="ZN(II)2CYS6 TRANSCRIPTION FACTOR (EUROFUNG)"/>
    <property type="match status" value="1"/>
</dbReference>
<dbReference type="Pfam" id="PF04082">
    <property type="entry name" value="Fungal_trans"/>
    <property type="match status" value="1"/>
</dbReference>
<dbReference type="PANTHER" id="PTHR47338">
    <property type="entry name" value="ZN(II)2CYS6 TRANSCRIPTION FACTOR (EUROFUNG)-RELATED"/>
    <property type="match status" value="1"/>
</dbReference>
<sequence>MSSSNDNYTIHKVSLKRTRQACAPCRRKKARCPGEKPACSLCQRLGQHCAYGSQAAAKQARDNRATSTHSQDLSAEPVNEVRNVNRAQMTHLSASCILKLQLPIDTLVRSFSDISRLQTGNFDASNSRRLQQIEQQLNDISGLLRDRLPQTKPSTEALSGYLPECTDQFQREHEAIPATADPSTDAQNASSCSPLPSSFVQAEVETYLSYFHDRPYCVFDKSWLLNNAYYLPFDIAYPLVALTCRLSIDSPGLVGRERSTGKVCAERAWNLLSSLYQDGKTGLSFLQGTFLNAQLDFADGNAHRGCASVAIGLRVIQFLGLNQDRNLSEMSRSEAEARRRITWAFFMLDRTYNASRSYSLCLSDNHFTLLFPSSSMGSSTVRASLHKRSTKEGHKVDQGIMACLVQLYALWGKATEWVFEPFMTSPLPPWQTGSALSILESEWMHFETQFADTHRYMNVDFKRRAREEPQSHPYLSSWLCVQFLFHSIQCLLHHPFVTMIKLRHMKGNFSATFLQKSFETSLIHSRWIARFIKEMAEVDMRLCDPFFGYLAAIAATIQLEHTENKNPRIALLLNEEYRILVGFMTELSSHWESMRILVMTNSPDERKKVNRVNELAARHQNYGSLFYNQDGFSGALSTMPTPSNLPRMSSEDESLMWDILDLTSSSFTQPASTARLAPGNEEPITNEPDSPGQDSDDEIPTKVQGQGSDTPNFLVQSHHTLIGEASHPVEEPSSDWPFSQRVSNNTLAAVPDIPDWMIFGDFTEHL</sequence>